<dbReference type="Gene3D" id="3.30.160.60">
    <property type="entry name" value="Classic Zinc Finger"/>
    <property type="match status" value="1"/>
</dbReference>
<evidence type="ECO:0000259" key="2">
    <source>
        <dbReference type="PROSITE" id="PS50157"/>
    </source>
</evidence>
<dbReference type="InterPro" id="IPR013087">
    <property type="entry name" value="Znf_C2H2_type"/>
</dbReference>
<dbReference type="Proteomes" id="UP001381693">
    <property type="component" value="Unassembled WGS sequence"/>
</dbReference>
<evidence type="ECO:0000313" key="4">
    <source>
        <dbReference type="Proteomes" id="UP001381693"/>
    </source>
</evidence>
<dbReference type="PROSITE" id="PS50157">
    <property type="entry name" value="ZINC_FINGER_C2H2_2"/>
    <property type="match status" value="1"/>
</dbReference>
<dbReference type="EMBL" id="JAXCGZ010005131">
    <property type="protein sequence ID" value="KAK7081365.1"/>
    <property type="molecule type" value="Genomic_DNA"/>
</dbReference>
<protein>
    <recommendedName>
        <fullName evidence="2">C2H2-type domain-containing protein</fullName>
    </recommendedName>
</protein>
<name>A0AAN8XNJ2_HALRR</name>
<dbReference type="AlphaFoldDB" id="A0AAN8XNJ2"/>
<gene>
    <name evidence="3" type="ORF">SK128_023669</name>
</gene>
<keyword evidence="1" id="KW-0863">Zinc-finger</keyword>
<feature type="non-terminal residue" evidence="3">
    <location>
        <position position="1"/>
    </location>
</feature>
<dbReference type="GO" id="GO:0008270">
    <property type="term" value="F:zinc ion binding"/>
    <property type="evidence" value="ECO:0007669"/>
    <property type="project" value="UniProtKB-KW"/>
</dbReference>
<proteinExistence type="predicted"/>
<keyword evidence="1" id="KW-0862">Zinc</keyword>
<organism evidence="3 4">
    <name type="scientific">Halocaridina rubra</name>
    <name type="common">Hawaiian red shrimp</name>
    <dbReference type="NCBI Taxonomy" id="373956"/>
    <lineage>
        <taxon>Eukaryota</taxon>
        <taxon>Metazoa</taxon>
        <taxon>Ecdysozoa</taxon>
        <taxon>Arthropoda</taxon>
        <taxon>Crustacea</taxon>
        <taxon>Multicrustacea</taxon>
        <taxon>Malacostraca</taxon>
        <taxon>Eumalacostraca</taxon>
        <taxon>Eucarida</taxon>
        <taxon>Decapoda</taxon>
        <taxon>Pleocyemata</taxon>
        <taxon>Caridea</taxon>
        <taxon>Atyoidea</taxon>
        <taxon>Atyidae</taxon>
        <taxon>Halocaridina</taxon>
    </lineage>
</organism>
<keyword evidence="1" id="KW-0479">Metal-binding</keyword>
<keyword evidence="4" id="KW-1185">Reference proteome</keyword>
<evidence type="ECO:0000256" key="1">
    <source>
        <dbReference type="PROSITE-ProRule" id="PRU00042"/>
    </source>
</evidence>
<reference evidence="3 4" key="1">
    <citation type="submission" date="2023-11" db="EMBL/GenBank/DDBJ databases">
        <title>Halocaridina rubra genome assembly.</title>
        <authorList>
            <person name="Smith C."/>
        </authorList>
    </citation>
    <scope>NUCLEOTIDE SEQUENCE [LARGE SCALE GENOMIC DNA]</scope>
    <source>
        <strain evidence="3">EP-1</strain>
        <tissue evidence="3">Whole</tissue>
    </source>
</reference>
<dbReference type="SUPFAM" id="SSF57667">
    <property type="entry name" value="beta-beta-alpha zinc fingers"/>
    <property type="match status" value="1"/>
</dbReference>
<accession>A0AAN8XNJ2</accession>
<sequence length="193" mass="22643">RKRKKSPYCKKEDIEFPSDEDDVSEDFYQKNIEEKIVIPEDTDQSSNDLKEYFEREAQHIENEKKSFKCNCGKVAKGLDALVEHQLLRGCKIKRNEFSCKYCGSFFSEKKTLIVHKKQCIRESLVNGAYLCDICGRRMKTNSISERIEGRKDNYLKERKPLQALPEYYKVCGTTIEDHASKNKVQHPRKNYGQ</sequence>
<dbReference type="InterPro" id="IPR036236">
    <property type="entry name" value="Znf_C2H2_sf"/>
</dbReference>
<feature type="domain" description="C2H2-type" evidence="2">
    <location>
        <begin position="97"/>
        <end position="117"/>
    </location>
</feature>
<comment type="caution">
    <text evidence="3">The sequence shown here is derived from an EMBL/GenBank/DDBJ whole genome shotgun (WGS) entry which is preliminary data.</text>
</comment>
<evidence type="ECO:0000313" key="3">
    <source>
        <dbReference type="EMBL" id="KAK7081365.1"/>
    </source>
</evidence>